<dbReference type="RefSeq" id="WP_227565222.1">
    <property type="nucleotide sequence ID" value="NZ_CP101989.1"/>
</dbReference>
<feature type="transmembrane region" description="Helical" evidence="1">
    <location>
        <begin position="263"/>
        <end position="282"/>
    </location>
</feature>
<keyword evidence="3" id="KW-1185">Reference proteome</keyword>
<reference evidence="2 3" key="1">
    <citation type="submission" date="2022-07" db="EMBL/GenBank/DDBJ databases">
        <title>Novel species in genus cellulomonas.</title>
        <authorList>
            <person name="Ye L."/>
        </authorList>
    </citation>
    <scope>NUCLEOTIDE SEQUENCE [LARGE SCALE GENOMIC DNA]</scope>
    <source>
        <strain evidence="3">zg-Y908</strain>
    </source>
</reference>
<name>A0ABY5K3Q3_9CELL</name>
<accession>A0ABY5K3Q3</accession>
<feature type="transmembrane region" description="Helical" evidence="1">
    <location>
        <begin position="41"/>
        <end position="59"/>
    </location>
</feature>
<keyword evidence="1" id="KW-1133">Transmembrane helix</keyword>
<proteinExistence type="predicted"/>
<feature type="transmembrane region" description="Helical" evidence="1">
    <location>
        <begin position="120"/>
        <end position="143"/>
    </location>
</feature>
<sequence length="288" mass="29279">MSAATTAPQAPKVAPSTRSGPTFGRVLTAEWTKIVSLRSPWWIAAVTVAVAGLLTYVSAQASSVDPGFRPVGDLSSGLLLAQLGPLVLGVLVGAGEFRTGVFRTTYTVVPRRWPALPAQTLALAAFALVVAVLTTVVCVLGLLPSAGARGIPLDLASGHTPGILLGMVLLLVGLALFGQAIGALLRRTVPAMVTALFLAVLLPFSVMSAFPAAPTVPGEAAPDTSVAGMIAVLSPGAAQTMVVEPSVANMAGDGVPDLSQVDGGLVLAAWILVLLAAAVLRLRTRDVR</sequence>
<evidence type="ECO:0008006" key="4">
    <source>
        <dbReference type="Google" id="ProtNLM"/>
    </source>
</evidence>
<feature type="transmembrane region" description="Helical" evidence="1">
    <location>
        <begin position="192"/>
        <end position="213"/>
    </location>
</feature>
<organism evidence="2 3">
    <name type="scientific">Cellulomonas wangsupingiae</name>
    <dbReference type="NCBI Taxonomy" id="2968085"/>
    <lineage>
        <taxon>Bacteria</taxon>
        <taxon>Bacillati</taxon>
        <taxon>Actinomycetota</taxon>
        <taxon>Actinomycetes</taxon>
        <taxon>Micrococcales</taxon>
        <taxon>Cellulomonadaceae</taxon>
        <taxon>Cellulomonas</taxon>
    </lineage>
</organism>
<keyword evidence="1" id="KW-0812">Transmembrane</keyword>
<evidence type="ECO:0000313" key="2">
    <source>
        <dbReference type="EMBL" id="UUI64389.1"/>
    </source>
</evidence>
<keyword evidence="1" id="KW-0472">Membrane</keyword>
<feature type="transmembrane region" description="Helical" evidence="1">
    <location>
        <begin position="163"/>
        <end position="185"/>
    </location>
</feature>
<dbReference type="EMBL" id="CP101989">
    <property type="protein sequence ID" value="UUI64389.1"/>
    <property type="molecule type" value="Genomic_DNA"/>
</dbReference>
<feature type="transmembrane region" description="Helical" evidence="1">
    <location>
        <begin position="79"/>
        <end position="99"/>
    </location>
</feature>
<gene>
    <name evidence="2" type="ORF">NP075_14865</name>
</gene>
<evidence type="ECO:0000313" key="3">
    <source>
        <dbReference type="Proteomes" id="UP001317322"/>
    </source>
</evidence>
<evidence type="ECO:0000256" key="1">
    <source>
        <dbReference type="SAM" id="Phobius"/>
    </source>
</evidence>
<dbReference type="Proteomes" id="UP001317322">
    <property type="component" value="Chromosome"/>
</dbReference>
<protein>
    <recommendedName>
        <fullName evidence="4">ABC transporter permease</fullName>
    </recommendedName>
</protein>